<protein>
    <submittedName>
        <fullName evidence="7">Branched-chain amino acid ABC transporter permease</fullName>
    </submittedName>
    <submittedName>
        <fullName evidence="8">Branched-chain amino acid transport system permease protein</fullName>
    </submittedName>
</protein>
<feature type="transmembrane region" description="Helical" evidence="6">
    <location>
        <begin position="303"/>
        <end position="323"/>
    </location>
</feature>
<dbReference type="RefSeq" id="WP_204950754.1">
    <property type="nucleotide sequence ID" value="NZ_BSFF01000003.1"/>
</dbReference>
<feature type="transmembrane region" description="Helical" evidence="6">
    <location>
        <begin position="27"/>
        <end position="45"/>
    </location>
</feature>
<feature type="transmembrane region" description="Helical" evidence="6">
    <location>
        <begin position="136"/>
        <end position="153"/>
    </location>
</feature>
<evidence type="ECO:0000313" key="10">
    <source>
        <dbReference type="Proteomes" id="UP001143400"/>
    </source>
</evidence>
<dbReference type="AlphaFoldDB" id="A0A9W6IWR0"/>
<dbReference type="Proteomes" id="UP001143400">
    <property type="component" value="Unassembled WGS sequence"/>
</dbReference>
<dbReference type="PANTHER" id="PTHR30482">
    <property type="entry name" value="HIGH-AFFINITY BRANCHED-CHAIN AMINO ACID TRANSPORT SYSTEM PERMEASE"/>
    <property type="match status" value="1"/>
</dbReference>
<keyword evidence="5 6" id="KW-0472">Membrane</keyword>
<dbReference type="Proteomes" id="UP000758856">
    <property type="component" value="Unassembled WGS sequence"/>
</dbReference>
<name>A0A9W6IWR0_9HYPH</name>
<feature type="transmembrane region" description="Helical" evidence="6">
    <location>
        <begin position="277"/>
        <end position="296"/>
    </location>
</feature>
<feature type="transmembrane region" description="Helical" evidence="6">
    <location>
        <begin position="82"/>
        <end position="100"/>
    </location>
</feature>
<evidence type="ECO:0000313" key="8">
    <source>
        <dbReference type="EMBL" id="MBM7852355.1"/>
    </source>
</evidence>
<dbReference type="Pfam" id="PF02653">
    <property type="entry name" value="BPD_transp_2"/>
    <property type="match status" value="1"/>
</dbReference>
<keyword evidence="9" id="KW-1185">Reference proteome</keyword>
<evidence type="ECO:0000256" key="3">
    <source>
        <dbReference type="ARBA" id="ARBA00022692"/>
    </source>
</evidence>
<keyword evidence="3 6" id="KW-0812">Transmembrane</keyword>
<accession>A0A9W6IWR0</accession>
<evidence type="ECO:0000313" key="9">
    <source>
        <dbReference type="Proteomes" id="UP000758856"/>
    </source>
</evidence>
<sequence>MTGVTRSRIPALLAGLNGPQTLGNSRLFWVLWLAGVAAFALLPCVASRYQVLTASNFFISAILALSLCLIWGFAGILSLGQAAFFGVGGYAYGIVGINLIEATGESGAALVVGALAPALLAAAVGALMFYSRLKGVYVAILMLVVSLLLGLFMRQTADPAYAIGGAYLGGMNGLGPATASDPSIPNLTLGFGELVAEFDGRGRSFYWLALGALVAVYLGLRWLVNSSFGYLLVAVREDERRTETFGYDVRLIQLGAFCISAALAGLAGALYTAWGTYIHPDGFSVGPNILVVIWVAVGGRKDLTSVVVATLSLSWISIELATWGEISLLVLGVILVAAMLVAPEGVFATLGAWFGRLMVRSRRRPAPPPTAAAKLGAAR</sequence>
<evidence type="ECO:0000256" key="6">
    <source>
        <dbReference type="SAM" id="Phobius"/>
    </source>
</evidence>
<evidence type="ECO:0000256" key="1">
    <source>
        <dbReference type="ARBA" id="ARBA00004651"/>
    </source>
</evidence>
<evidence type="ECO:0000256" key="4">
    <source>
        <dbReference type="ARBA" id="ARBA00022989"/>
    </source>
</evidence>
<feature type="transmembrane region" description="Helical" evidence="6">
    <location>
        <begin position="329"/>
        <end position="354"/>
    </location>
</feature>
<organism evidence="7 10">
    <name type="scientific">Methylopila capsulata</name>
    <dbReference type="NCBI Taxonomy" id="61654"/>
    <lineage>
        <taxon>Bacteria</taxon>
        <taxon>Pseudomonadati</taxon>
        <taxon>Pseudomonadota</taxon>
        <taxon>Alphaproteobacteria</taxon>
        <taxon>Hyphomicrobiales</taxon>
        <taxon>Methylopilaceae</taxon>
        <taxon>Methylopila</taxon>
    </lineage>
</organism>
<evidence type="ECO:0000256" key="2">
    <source>
        <dbReference type="ARBA" id="ARBA00022475"/>
    </source>
</evidence>
<evidence type="ECO:0000256" key="5">
    <source>
        <dbReference type="ARBA" id="ARBA00023136"/>
    </source>
</evidence>
<dbReference type="InterPro" id="IPR001851">
    <property type="entry name" value="ABC_transp_permease"/>
</dbReference>
<feature type="transmembrane region" description="Helical" evidence="6">
    <location>
        <begin position="57"/>
        <end position="76"/>
    </location>
</feature>
<reference evidence="8 9" key="2">
    <citation type="submission" date="2021-01" db="EMBL/GenBank/DDBJ databases">
        <title>Genomic Encyclopedia of Type Strains, Phase IV (KMG-IV): sequencing the most valuable type-strain genomes for metagenomic binning, comparative biology and taxonomic classification.</title>
        <authorList>
            <person name="Goeker M."/>
        </authorList>
    </citation>
    <scope>NUCLEOTIDE SEQUENCE [LARGE SCALE GENOMIC DNA]</scope>
    <source>
        <strain evidence="8 9">DSM 6130</strain>
    </source>
</reference>
<feature type="transmembrane region" description="Helical" evidence="6">
    <location>
        <begin position="254"/>
        <end position="271"/>
    </location>
</feature>
<reference evidence="7" key="3">
    <citation type="submission" date="2023-01" db="EMBL/GenBank/DDBJ databases">
        <authorList>
            <person name="Sun Q."/>
            <person name="Evtushenko L."/>
        </authorList>
    </citation>
    <scope>NUCLEOTIDE SEQUENCE</scope>
    <source>
        <strain evidence="7">VKM B-1606</strain>
    </source>
</reference>
<evidence type="ECO:0000313" key="7">
    <source>
        <dbReference type="EMBL" id="GLK56565.1"/>
    </source>
</evidence>
<keyword evidence="4 6" id="KW-1133">Transmembrane helix</keyword>
<dbReference type="GO" id="GO:0015658">
    <property type="term" value="F:branched-chain amino acid transmembrane transporter activity"/>
    <property type="evidence" value="ECO:0007669"/>
    <property type="project" value="InterPro"/>
</dbReference>
<comment type="subcellular location">
    <subcellularLocation>
        <location evidence="1">Cell membrane</location>
        <topology evidence="1">Multi-pass membrane protein</topology>
    </subcellularLocation>
</comment>
<dbReference type="PANTHER" id="PTHR30482:SF4">
    <property type="entry name" value="SLR1201 PROTEIN"/>
    <property type="match status" value="1"/>
</dbReference>
<comment type="caution">
    <text evidence="7">The sequence shown here is derived from an EMBL/GenBank/DDBJ whole genome shotgun (WGS) entry which is preliminary data.</text>
</comment>
<gene>
    <name evidence="7" type="ORF">GCM10008170_25840</name>
    <name evidence="8" type="ORF">JOD31_002597</name>
</gene>
<feature type="transmembrane region" description="Helical" evidence="6">
    <location>
        <begin position="107"/>
        <end position="130"/>
    </location>
</feature>
<dbReference type="EMBL" id="JAFBCY010000003">
    <property type="protein sequence ID" value="MBM7852355.1"/>
    <property type="molecule type" value="Genomic_DNA"/>
</dbReference>
<dbReference type="CDD" id="cd06581">
    <property type="entry name" value="TM_PBP1_LivM_like"/>
    <property type="match status" value="1"/>
</dbReference>
<feature type="transmembrane region" description="Helical" evidence="6">
    <location>
        <begin position="205"/>
        <end position="233"/>
    </location>
</feature>
<keyword evidence="2" id="KW-1003">Cell membrane</keyword>
<dbReference type="InterPro" id="IPR043428">
    <property type="entry name" value="LivM-like"/>
</dbReference>
<proteinExistence type="predicted"/>
<dbReference type="GO" id="GO:0005886">
    <property type="term" value="C:plasma membrane"/>
    <property type="evidence" value="ECO:0007669"/>
    <property type="project" value="UniProtKB-SubCell"/>
</dbReference>
<dbReference type="EMBL" id="BSFF01000003">
    <property type="protein sequence ID" value="GLK56565.1"/>
    <property type="molecule type" value="Genomic_DNA"/>
</dbReference>
<reference evidence="7" key="1">
    <citation type="journal article" date="2014" name="Int. J. Syst. Evol. Microbiol.">
        <title>Complete genome sequence of Corynebacterium casei LMG S-19264T (=DSM 44701T), isolated from a smear-ripened cheese.</title>
        <authorList>
            <consortium name="US DOE Joint Genome Institute (JGI-PGF)"/>
            <person name="Walter F."/>
            <person name="Albersmeier A."/>
            <person name="Kalinowski J."/>
            <person name="Ruckert C."/>
        </authorList>
    </citation>
    <scope>NUCLEOTIDE SEQUENCE</scope>
    <source>
        <strain evidence="7">VKM B-1606</strain>
    </source>
</reference>